<organism evidence="6 7">
    <name type="scientific">Sphaerotilus hippei</name>
    <dbReference type="NCBI Taxonomy" id="744406"/>
    <lineage>
        <taxon>Bacteria</taxon>
        <taxon>Pseudomonadati</taxon>
        <taxon>Pseudomonadota</taxon>
        <taxon>Betaproteobacteria</taxon>
        <taxon>Burkholderiales</taxon>
        <taxon>Sphaerotilaceae</taxon>
        <taxon>Sphaerotilus</taxon>
    </lineage>
</organism>
<evidence type="ECO:0000256" key="3">
    <source>
        <dbReference type="ARBA" id="ARBA00022692"/>
    </source>
</evidence>
<name>A0A318H674_9BURK</name>
<dbReference type="OrthoDB" id="5298112at2"/>
<keyword evidence="5" id="KW-0472">Membrane</keyword>
<evidence type="ECO:0000256" key="2">
    <source>
        <dbReference type="ARBA" id="ARBA00022519"/>
    </source>
</evidence>
<sequence length="226" mass="25112">MDVDTQPLPLPPLLARHQDHGLRPRRSPLAWLREQVVNYFPLLMLAVLAAASWWLVQHTPEAGADRTQAPLRHEPDYQMRGFSVQQYTAAGPARGVIEGDVVRHYPDTDELEIDGVRLRWADDEGHLMHATAARAIASADGRRVRLEGGARVRRDAVPGLRAELEFTSEVMLFDSDRSTVRSDRPVTLRDGVHRLQAGSLVYDHRAADLLLGGPVHGVLQPGVAVR</sequence>
<keyword evidence="3" id="KW-0812">Transmembrane</keyword>
<dbReference type="InterPro" id="IPR026265">
    <property type="entry name" value="LptC"/>
</dbReference>
<comment type="caution">
    <text evidence="6">The sequence shown here is derived from an EMBL/GenBank/DDBJ whole genome shotgun (WGS) entry which is preliminary data.</text>
</comment>
<dbReference type="EMBL" id="QJJS01000001">
    <property type="protein sequence ID" value="PXW99477.1"/>
    <property type="molecule type" value="Genomic_DNA"/>
</dbReference>
<keyword evidence="1" id="KW-1003">Cell membrane</keyword>
<dbReference type="PANTHER" id="PTHR37481">
    <property type="entry name" value="LIPOPOLYSACCHARIDE EXPORT SYSTEM PROTEIN LPTC"/>
    <property type="match status" value="1"/>
</dbReference>
<dbReference type="Gene3D" id="2.60.450.10">
    <property type="entry name" value="Lipopolysaccharide (LPS) transport protein A like domain"/>
    <property type="match status" value="1"/>
</dbReference>
<proteinExistence type="predicted"/>
<accession>A0A318H674</accession>
<evidence type="ECO:0000256" key="5">
    <source>
        <dbReference type="ARBA" id="ARBA00023136"/>
    </source>
</evidence>
<evidence type="ECO:0000313" key="7">
    <source>
        <dbReference type="Proteomes" id="UP000247811"/>
    </source>
</evidence>
<keyword evidence="7" id="KW-1185">Reference proteome</keyword>
<dbReference type="GO" id="GO:0005886">
    <property type="term" value="C:plasma membrane"/>
    <property type="evidence" value="ECO:0007669"/>
    <property type="project" value="InterPro"/>
</dbReference>
<evidence type="ECO:0000313" key="6">
    <source>
        <dbReference type="EMBL" id="PXW99477.1"/>
    </source>
</evidence>
<dbReference type="RefSeq" id="WP_110399042.1">
    <property type="nucleotide sequence ID" value="NZ_QJJS01000001.1"/>
</dbReference>
<dbReference type="InterPro" id="IPR052363">
    <property type="entry name" value="LPS_export_LptC"/>
</dbReference>
<keyword evidence="4" id="KW-1133">Transmembrane helix</keyword>
<dbReference type="AlphaFoldDB" id="A0A318H674"/>
<keyword evidence="2" id="KW-0997">Cell inner membrane</keyword>
<dbReference type="PANTHER" id="PTHR37481:SF1">
    <property type="entry name" value="LIPOPOLYSACCHARIDE EXPORT SYSTEM PROTEIN LPTC"/>
    <property type="match status" value="1"/>
</dbReference>
<dbReference type="GO" id="GO:0017089">
    <property type="term" value="F:glycolipid transfer activity"/>
    <property type="evidence" value="ECO:0007669"/>
    <property type="project" value="TreeGrafter"/>
</dbReference>
<protein>
    <submittedName>
        <fullName evidence="6">Lipopolysaccharide export system protein LptC</fullName>
    </submittedName>
</protein>
<evidence type="ECO:0000256" key="1">
    <source>
        <dbReference type="ARBA" id="ARBA00022475"/>
    </source>
</evidence>
<dbReference type="GO" id="GO:0015221">
    <property type="term" value="F:lipopolysaccharide transmembrane transporter activity"/>
    <property type="evidence" value="ECO:0007669"/>
    <property type="project" value="InterPro"/>
</dbReference>
<dbReference type="Proteomes" id="UP000247811">
    <property type="component" value="Unassembled WGS sequence"/>
</dbReference>
<evidence type="ECO:0000256" key="4">
    <source>
        <dbReference type="ARBA" id="ARBA00022989"/>
    </source>
</evidence>
<dbReference type="Pfam" id="PF06835">
    <property type="entry name" value="LptC"/>
    <property type="match status" value="1"/>
</dbReference>
<dbReference type="NCBIfam" id="TIGR04409">
    <property type="entry name" value="LptC_YrbK"/>
    <property type="match status" value="1"/>
</dbReference>
<dbReference type="InterPro" id="IPR010664">
    <property type="entry name" value="LipoPS_assembly_LptC-rel"/>
</dbReference>
<reference evidence="6 7" key="1">
    <citation type="submission" date="2018-05" db="EMBL/GenBank/DDBJ databases">
        <title>Genomic Encyclopedia of Type Strains, Phase IV (KMG-IV): sequencing the most valuable type-strain genomes for metagenomic binning, comparative biology and taxonomic classification.</title>
        <authorList>
            <person name="Goeker M."/>
        </authorList>
    </citation>
    <scope>NUCLEOTIDE SEQUENCE [LARGE SCALE GENOMIC DNA]</scope>
    <source>
        <strain evidence="6 7">DSM 566</strain>
    </source>
</reference>
<dbReference type="GO" id="GO:0030288">
    <property type="term" value="C:outer membrane-bounded periplasmic space"/>
    <property type="evidence" value="ECO:0007669"/>
    <property type="project" value="TreeGrafter"/>
</dbReference>
<gene>
    <name evidence="6" type="ORF">C7444_101307</name>
</gene>